<proteinExistence type="predicted"/>
<dbReference type="AlphaFoldDB" id="A0A1H2T109"/>
<protein>
    <recommendedName>
        <fullName evidence="4">DUF1795 domain-containing protein</fullName>
    </recommendedName>
</protein>
<organism evidence="2 3">
    <name type="scientific">Acidaminococcus fermentans</name>
    <dbReference type="NCBI Taxonomy" id="905"/>
    <lineage>
        <taxon>Bacteria</taxon>
        <taxon>Bacillati</taxon>
        <taxon>Bacillota</taxon>
        <taxon>Negativicutes</taxon>
        <taxon>Acidaminococcales</taxon>
        <taxon>Acidaminococcaceae</taxon>
        <taxon>Acidaminococcus</taxon>
    </lineage>
</organism>
<evidence type="ECO:0000256" key="1">
    <source>
        <dbReference type="SAM" id="SignalP"/>
    </source>
</evidence>
<comment type="caution">
    <text evidence="2">The sequence shown here is derived from an EMBL/GenBank/DDBJ whole genome shotgun (WGS) entry which is preliminary data.</text>
</comment>
<dbReference type="RefSeq" id="WP_074703992.1">
    <property type="nucleotide sequence ID" value="NZ_CAMEFB010000006.1"/>
</dbReference>
<reference evidence="2 3" key="1">
    <citation type="submission" date="2016-10" db="EMBL/GenBank/DDBJ databases">
        <authorList>
            <person name="Varghese N."/>
            <person name="Submissions S."/>
        </authorList>
    </citation>
    <scope>NUCLEOTIDE SEQUENCE [LARGE SCALE GENOMIC DNA]</scope>
    <source>
        <strain evidence="2 3">WCC6</strain>
    </source>
</reference>
<feature type="signal peptide" evidence="1">
    <location>
        <begin position="1"/>
        <end position="26"/>
    </location>
</feature>
<sequence>MNKLKRWGLAAAVLCLGLIQAGTAGAAAPKNTYKPASGGYTLTVPPGSREIYHTSTGIRFTVGKDFLVSADLYTLPSFVSVPMKQYSSEQKKDFKKFLGKIQDQENDTIQDEGSSRNFGSQPALDGILGEKLRKYRATSGEPEPQKKDKKEQDSYTYVAVPQDKLRTHRPFLIGRAYQPEKNVLLVVNVSAPENLEAAARAALQSLCADLTLSRVKYTDVNLLTVPGMGYEMEIPSGWRMYTLRADNVLLGRSLSSVHTDGLLIREFSDDTFAELGNSTPEGLKEAEDAFIQKVTRYTPNITVLRHQPISVGSLNGSMSECTDSGDLKKVFVVNTYLMNARGNGYMIRYQTDDTINYDLKLKAFKQSVESFSLLQNNDGSGLKPERDM</sequence>
<evidence type="ECO:0000313" key="3">
    <source>
        <dbReference type="Proteomes" id="UP000182379"/>
    </source>
</evidence>
<gene>
    <name evidence="2" type="ORF">SAMN05216495_10167</name>
</gene>
<accession>A0A1H2T109</accession>
<feature type="chain" id="PRO_5032555866" description="DUF1795 domain-containing protein" evidence="1">
    <location>
        <begin position="27"/>
        <end position="388"/>
    </location>
</feature>
<evidence type="ECO:0000313" key="2">
    <source>
        <dbReference type="EMBL" id="SDW36954.1"/>
    </source>
</evidence>
<dbReference type="EMBL" id="FNOP01000001">
    <property type="protein sequence ID" value="SDW36954.1"/>
    <property type="molecule type" value="Genomic_DNA"/>
</dbReference>
<evidence type="ECO:0008006" key="4">
    <source>
        <dbReference type="Google" id="ProtNLM"/>
    </source>
</evidence>
<name>A0A1H2T109_ACIFE</name>
<keyword evidence="1" id="KW-0732">Signal</keyword>
<dbReference type="Proteomes" id="UP000182379">
    <property type="component" value="Unassembled WGS sequence"/>
</dbReference>